<sequence>MDEPLVVPGHPVDNPPTDDFWPHLSPDLTPAFTPDDGPVTGPVRILNAHWSTQSVEPIRFGDLPPITDALIALTDTRLVILGQPGVNAPPDRRLISQFRHVWCSAVTWDFASRNGLGIVGLQGMSGPDGQIVQRGLQLTMPPAFDSRGFVQDLLQRIARQYLRLDLADSTGFVDSHTTEKQYLENLASSPIDPSERQSAVPFPRFRWIRHGDDYSRGGADVRAQMVHAQLSSN</sequence>
<organism evidence="2 3">
    <name type="scientific">Dietzia aerolata</name>
    <dbReference type="NCBI Taxonomy" id="595984"/>
    <lineage>
        <taxon>Bacteria</taxon>
        <taxon>Bacillati</taxon>
        <taxon>Actinomycetota</taxon>
        <taxon>Actinomycetes</taxon>
        <taxon>Mycobacteriales</taxon>
        <taxon>Dietziaceae</taxon>
        <taxon>Dietzia</taxon>
    </lineage>
</organism>
<reference evidence="2 3" key="1">
    <citation type="submission" date="2024-09" db="EMBL/GenBank/DDBJ databases">
        <authorList>
            <person name="Sun Q."/>
            <person name="Mori K."/>
        </authorList>
    </citation>
    <scope>NUCLEOTIDE SEQUENCE [LARGE SCALE GENOMIC DNA]</scope>
    <source>
        <strain evidence="2 3">CCM 7659</strain>
    </source>
</reference>
<evidence type="ECO:0000313" key="2">
    <source>
        <dbReference type="EMBL" id="MFB9259187.1"/>
    </source>
</evidence>
<keyword evidence="3" id="KW-1185">Reference proteome</keyword>
<accession>A0ABV5JN86</accession>
<protein>
    <submittedName>
        <fullName evidence="2">Uncharacterized protein</fullName>
    </submittedName>
</protein>
<proteinExistence type="predicted"/>
<evidence type="ECO:0000256" key="1">
    <source>
        <dbReference type="SAM" id="MobiDB-lite"/>
    </source>
</evidence>
<feature type="region of interest" description="Disordered" evidence="1">
    <location>
        <begin position="1"/>
        <end position="22"/>
    </location>
</feature>
<dbReference type="RefSeq" id="WP_182630936.1">
    <property type="nucleotide sequence ID" value="NZ_JAALDM010000019.1"/>
</dbReference>
<evidence type="ECO:0000313" key="3">
    <source>
        <dbReference type="Proteomes" id="UP001589700"/>
    </source>
</evidence>
<dbReference type="Proteomes" id="UP001589700">
    <property type="component" value="Unassembled WGS sequence"/>
</dbReference>
<dbReference type="EMBL" id="JBHMDY010000004">
    <property type="protein sequence ID" value="MFB9259187.1"/>
    <property type="molecule type" value="Genomic_DNA"/>
</dbReference>
<gene>
    <name evidence="2" type="ORF">ACFFVD_05170</name>
</gene>
<name>A0ABV5JN86_9ACTN</name>
<comment type="caution">
    <text evidence="2">The sequence shown here is derived from an EMBL/GenBank/DDBJ whole genome shotgun (WGS) entry which is preliminary data.</text>
</comment>